<name>A0A373F8Y0_COMTE</name>
<feature type="transmembrane region" description="Helical" evidence="2">
    <location>
        <begin position="14"/>
        <end position="37"/>
    </location>
</feature>
<keyword evidence="2" id="KW-1133">Transmembrane helix</keyword>
<keyword evidence="2" id="KW-0472">Membrane</keyword>
<sequence>MPSHPTTQRSDENWVVTAVAVFLVGSVVLATAGYQYLKYSKQQEQSREERQTYERYNDYLQSTQEKAPAAQAPASSASTAASAPSQPATPAPTMAEKLLSHPNVTPGPGFNAPGVQETGVTIIDALDHAQATAKPQTP</sequence>
<proteinExistence type="predicted"/>
<dbReference type="AlphaFoldDB" id="A0A373F8Y0"/>
<dbReference type="OrthoDB" id="8795184at2"/>
<dbReference type="EMBL" id="QURR01000035">
    <property type="protein sequence ID" value="RGE40631.1"/>
    <property type="molecule type" value="Genomic_DNA"/>
</dbReference>
<keyword evidence="2" id="KW-0812">Transmembrane</keyword>
<comment type="caution">
    <text evidence="3">The sequence shown here is derived from an EMBL/GenBank/DDBJ whole genome shotgun (WGS) entry which is preliminary data.</text>
</comment>
<dbReference type="Proteomes" id="UP000261948">
    <property type="component" value="Unassembled WGS sequence"/>
</dbReference>
<evidence type="ECO:0000313" key="4">
    <source>
        <dbReference type="Proteomes" id="UP000261948"/>
    </source>
</evidence>
<feature type="region of interest" description="Disordered" evidence="1">
    <location>
        <begin position="40"/>
        <end position="115"/>
    </location>
</feature>
<protein>
    <submittedName>
        <fullName evidence="3">Uncharacterized protein</fullName>
    </submittedName>
</protein>
<feature type="compositionally biased region" description="Basic and acidic residues" evidence="1">
    <location>
        <begin position="44"/>
        <end position="57"/>
    </location>
</feature>
<keyword evidence="4" id="KW-1185">Reference proteome</keyword>
<reference evidence="3 4" key="1">
    <citation type="submission" date="2018-08" db="EMBL/GenBank/DDBJ databases">
        <title>Comamonas testosteroni strain SWCO2.</title>
        <authorList>
            <person name="Jiang N."/>
            <person name="Zhang X.Z."/>
        </authorList>
    </citation>
    <scope>NUCLEOTIDE SEQUENCE [LARGE SCALE GENOMIC DNA]</scope>
    <source>
        <strain evidence="3 4">SWCO2</strain>
    </source>
</reference>
<evidence type="ECO:0000256" key="2">
    <source>
        <dbReference type="SAM" id="Phobius"/>
    </source>
</evidence>
<evidence type="ECO:0000256" key="1">
    <source>
        <dbReference type="SAM" id="MobiDB-lite"/>
    </source>
</evidence>
<accession>A0A373F8Y0</accession>
<evidence type="ECO:0000313" key="3">
    <source>
        <dbReference type="EMBL" id="RGE40631.1"/>
    </source>
</evidence>
<organism evidence="3 4">
    <name type="scientific">Comamonas testosteroni</name>
    <name type="common">Pseudomonas testosteroni</name>
    <dbReference type="NCBI Taxonomy" id="285"/>
    <lineage>
        <taxon>Bacteria</taxon>
        <taxon>Pseudomonadati</taxon>
        <taxon>Pseudomonadota</taxon>
        <taxon>Betaproteobacteria</taxon>
        <taxon>Burkholderiales</taxon>
        <taxon>Comamonadaceae</taxon>
        <taxon>Comamonas</taxon>
    </lineage>
</organism>
<gene>
    <name evidence="3" type="ORF">DZC30_20050</name>
</gene>
<feature type="compositionally biased region" description="Low complexity" evidence="1">
    <location>
        <begin position="67"/>
        <end position="93"/>
    </location>
</feature>